<dbReference type="RefSeq" id="WP_349144126.1">
    <property type="nucleotide sequence ID" value="NZ_JBBMFC010000008.1"/>
</dbReference>
<proteinExistence type="predicted"/>
<dbReference type="GO" id="GO:0016829">
    <property type="term" value="F:lyase activity"/>
    <property type="evidence" value="ECO:0007669"/>
    <property type="project" value="UniProtKB-KW"/>
</dbReference>
<protein>
    <submittedName>
        <fullName evidence="1">Chorismate--pyruvate lyase</fullName>
    </submittedName>
</protein>
<sequence>MLTCDYIVERIDGDYALLQRIDMPEEELKTVARDLLPPEIVEGSRLHYEWMQYSLI</sequence>
<evidence type="ECO:0000313" key="2">
    <source>
        <dbReference type="Proteomes" id="UP001470288"/>
    </source>
</evidence>
<comment type="caution">
    <text evidence="1">The sequence shown here is derived from an EMBL/GenBank/DDBJ whole genome shotgun (WGS) entry which is preliminary data.</text>
</comment>
<keyword evidence="1" id="KW-0456">Lyase</keyword>
<organism evidence="1 2">
    <name type="scientific">Hominiventricola aquisgranensis</name>
    <dbReference type="NCBI Taxonomy" id="3133164"/>
    <lineage>
        <taxon>Bacteria</taxon>
        <taxon>Bacillati</taxon>
        <taxon>Bacillota</taxon>
        <taxon>Clostridia</taxon>
        <taxon>Lachnospirales</taxon>
        <taxon>Lachnospiraceae</taxon>
        <taxon>Hominiventricola</taxon>
    </lineage>
</organism>
<reference evidence="1 2" key="1">
    <citation type="submission" date="2024-03" db="EMBL/GenBank/DDBJ databases">
        <title>Human intestinal bacterial collection.</title>
        <authorList>
            <person name="Pauvert C."/>
            <person name="Hitch T.C.A."/>
            <person name="Clavel T."/>
        </authorList>
    </citation>
    <scope>NUCLEOTIDE SEQUENCE [LARGE SCALE GENOMIC DNA]</scope>
    <source>
        <strain evidence="1 2">CLA-AA-H78B</strain>
    </source>
</reference>
<evidence type="ECO:0000313" key="1">
    <source>
        <dbReference type="EMBL" id="MEQ2578404.1"/>
    </source>
</evidence>
<name>A0ABV1HZP1_9FIRM</name>
<keyword evidence="2" id="KW-1185">Reference proteome</keyword>
<dbReference type="EMBL" id="JBBMFC010000008">
    <property type="protein sequence ID" value="MEQ2578404.1"/>
    <property type="molecule type" value="Genomic_DNA"/>
</dbReference>
<gene>
    <name evidence="1" type="ORF">WMO62_06030</name>
</gene>
<accession>A0ABV1HZP1</accession>
<dbReference type="Proteomes" id="UP001470288">
    <property type="component" value="Unassembled WGS sequence"/>
</dbReference>